<organism evidence="2 3">
    <name type="scientific">Streptomyces durocortorensis</name>
    <dbReference type="NCBI Taxonomy" id="2811104"/>
    <lineage>
        <taxon>Bacteria</taxon>
        <taxon>Bacillati</taxon>
        <taxon>Actinomycetota</taxon>
        <taxon>Actinomycetes</taxon>
        <taxon>Kitasatosporales</taxon>
        <taxon>Streptomycetaceae</taxon>
        <taxon>Streptomyces</taxon>
    </lineage>
</organism>
<evidence type="ECO:0008006" key="4">
    <source>
        <dbReference type="Google" id="ProtNLM"/>
    </source>
</evidence>
<protein>
    <recommendedName>
        <fullName evidence="4">Secreted protein</fullName>
    </recommendedName>
</protein>
<accession>A0ABY9W8Q8</accession>
<reference evidence="2 3" key="1">
    <citation type="submission" date="2023-09" db="EMBL/GenBank/DDBJ databases">
        <title>Genome completion map analysis of the actinomycetes C11-1.</title>
        <authorList>
            <person name="Qin P."/>
            <person name="Guan P."/>
        </authorList>
    </citation>
    <scope>NUCLEOTIDE SEQUENCE [LARGE SCALE GENOMIC DNA]</scope>
    <source>
        <strain evidence="2 3">C11-1</strain>
    </source>
</reference>
<dbReference type="EMBL" id="CP134500">
    <property type="protein sequence ID" value="WNF29716.1"/>
    <property type="molecule type" value="Genomic_DNA"/>
</dbReference>
<name>A0ABY9W8Q8_9ACTN</name>
<sequence length="173" mass="18831">MRRRTVSPGSGLEEVLDNLAATSSAGREETGAPAPAPAPAPAAPRSRERETLQTEFTFELPRGYVDDDGQLHRSGTMRLATARDELRPQIDLRVKENPAYLSVVLLSQVITRLGTVTDVHAGVVERMYATDVAFLQDFYRRINSEGHTHAAVTCPLCHGSFEVDLSGGRLGES</sequence>
<keyword evidence="3" id="KW-1185">Reference proteome</keyword>
<gene>
    <name evidence="2" type="ORF">RI138_24395</name>
</gene>
<evidence type="ECO:0000256" key="1">
    <source>
        <dbReference type="SAM" id="MobiDB-lite"/>
    </source>
</evidence>
<dbReference type="Proteomes" id="UP001303236">
    <property type="component" value="Chromosome"/>
</dbReference>
<feature type="region of interest" description="Disordered" evidence="1">
    <location>
        <begin position="1"/>
        <end position="50"/>
    </location>
</feature>
<proteinExistence type="predicted"/>
<evidence type="ECO:0000313" key="3">
    <source>
        <dbReference type="Proteomes" id="UP001303236"/>
    </source>
</evidence>
<evidence type="ECO:0000313" key="2">
    <source>
        <dbReference type="EMBL" id="WNF29716.1"/>
    </source>
</evidence>